<dbReference type="SUPFAM" id="SSF54106">
    <property type="entry name" value="LysM domain"/>
    <property type="match status" value="1"/>
</dbReference>
<dbReference type="InterPro" id="IPR008258">
    <property type="entry name" value="Transglycosylase_SLT_dom_1"/>
</dbReference>
<dbReference type="InterPro" id="IPR000189">
    <property type="entry name" value="Transglyc_AS"/>
</dbReference>
<dbReference type="InterPro" id="IPR036779">
    <property type="entry name" value="LysM_dom_sf"/>
</dbReference>
<protein>
    <submittedName>
        <fullName evidence="5">Transglycosylase SLT domain-containing protein</fullName>
    </submittedName>
</protein>
<dbReference type="SMART" id="SM00257">
    <property type="entry name" value="LysM"/>
    <property type="match status" value="2"/>
</dbReference>
<evidence type="ECO:0000256" key="2">
    <source>
        <dbReference type="SAM" id="MobiDB-lite"/>
    </source>
</evidence>
<dbReference type="Gene3D" id="1.10.530.10">
    <property type="match status" value="1"/>
</dbReference>
<feature type="region of interest" description="Disordered" evidence="2">
    <location>
        <begin position="510"/>
        <end position="559"/>
    </location>
</feature>
<dbReference type="Gene3D" id="3.10.350.10">
    <property type="entry name" value="LysM domain"/>
    <property type="match status" value="1"/>
</dbReference>
<dbReference type="EMBL" id="CP098251">
    <property type="protein sequence ID" value="WAV91937.1"/>
    <property type="molecule type" value="Genomic_DNA"/>
</dbReference>
<comment type="similarity">
    <text evidence="1">Belongs to the transglycosylase Slt family.</text>
</comment>
<dbReference type="GO" id="GO:0016020">
    <property type="term" value="C:membrane"/>
    <property type="evidence" value="ECO:0007669"/>
    <property type="project" value="InterPro"/>
</dbReference>
<dbReference type="PANTHER" id="PTHR37423">
    <property type="entry name" value="SOLUBLE LYTIC MUREIN TRANSGLYCOSYLASE-RELATED"/>
    <property type="match status" value="1"/>
</dbReference>
<dbReference type="GO" id="GO:0008933">
    <property type="term" value="F:peptidoglycan lytic transglycosylase activity"/>
    <property type="evidence" value="ECO:0007669"/>
    <property type="project" value="InterPro"/>
</dbReference>
<keyword evidence="3" id="KW-0732">Signal</keyword>
<dbReference type="Proteomes" id="UP001164819">
    <property type="component" value="Chromosome"/>
</dbReference>
<dbReference type="PANTHER" id="PTHR37423:SF2">
    <property type="entry name" value="MEMBRANE-BOUND LYTIC MUREIN TRANSGLYCOSYLASE C"/>
    <property type="match status" value="1"/>
</dbReference>
<dbReference type="CDD" id="cd00118">
    <property type="entry name" value="LysM"/>
    <property type="match status" value="2"/>
</dbReference>
<dbReference type="InterPro" id="IPR023346">
    <property type="entry name" value="Lysozyme-like_dom_sf"/>
</dbReference>
<evidence type="ECO:0000256" key="1">
    <source>
        <dbReference type="ARBA" id="ARBA00007734"/>
    </source>
</evidence>
<feature type="compositionally biased region" description="Basic residues" evidence="2">
    <location>
        <begin position="516"/>
        <end position="536"/>
    </location>
</feature>
<dbReference type="InterPro" id="IPR018392">
    <property type="entry name" value="LysM"/>
</dbReference>
<dbReference type="GO" id="GO:0000270">
    <property type="term" value="P:peptidoglycan metabolic process"/>
    <property type="evidence" value="ECO:0007669"/>
    <property type="project" value="InterPro"/>
</dbReference>
<feature type="chain" id="PRO_5039097321" evidence="3">
    <location>
        <begin position="29"/>
        <end position="559"/>
    </location>
</feature>
<proteinExistence type="inferred from homology"/>
<dbReference type="PROSITE" id="PS00922">
    <property type="entry name" value="TRANSGLYCOSYLASE"/>
    <property type="match status" value="1"/>
</dbReference>
<feature type="signal peptide" evidence="3">
    <location>
        <begin position="1"/>
        <end position="28"/>
    </location>
</feature>
<dbReference type="SUPFAM" id="SSF53955">
    <property type="entry name" value="Lysozyme-like"/>
    <property type="match status" value="1"/>
</dbReference>
<feature type="compositionally biased region" description="Basic residues" evidence="2">
    <location>
        <begin position="547"/>
        <end position="559"/>
    </location>
</feature>
<gene>
    <name evidence="5" type="ORF">NB646_04210</name>
</gene>
<dbReference type="Pfam" id="PF01464">
    <property type="entry name" value="SLT"/>
    <property type="match status" value="1"/>
</dbReference>
<reference evidence="5" key="1">
    <citation type="journal article" date="2022" name="Front. Microbiol.">
        <title>New perspectives on an old grouping: The genomic and phenotypic variability of Oxalobacter formigenes and the implications for calcium oxalate stone prevention.</title>
        <authorList>
            <person name="Chmiel J.A."/>
            <person name="Carr C."/>
            <person name="Stuivenberg G.A."/>
            <person name="Venema R."/>
            <person name="Chanyi R.M."/>
            <person name="Al K.F."/>
            <person name="Giguere D."/>
            <person name="Say H."/>
            <person name="Akouris P.P."/>
            <person name="Dominguez Romero S.A."/>
            <person name="Kwong A."/>
            <person name="Tai V."/>
            <person name="Koval S.F."/>
            <person name="Razvi H."/>
            <person name="Bjazevic J."/>
            <person name="Burton J.P."/>
        </authorList>
    </citation>
    <scope>NUCLEOTIDE SEQUENCE</scope>
    <source>
        <strain evidence="5">OxK</strain>
    </source>
</reference>
<dbReference type="CDD" id="cd16894">
    <property type="entry name" value="MltD-like"/>
    <property type="match status" value="1"/>
</dbReference>
<accession>A0A9E9NUT8</accession>
<dbReference type="AlphaFoldDB" id="A0A9E9NUT8"/>
<dbReference type="Pfam" id="PF01476">
    <property type="entry name" value="LysM"/>
    <property type="match status" value="2"/>
</dbReference>
<feature type="domain" description="LysM" evidence="4">
    <location>
        <begin position="424"/>
        <end position="467"/>
    </location>
</feature>
<feature type="compositionally biased region" description="Polar residues" evidence="2">
    <location>
        <begin position="537"/>
        <end position="546"/>
    </location>
</feature>
<evidence type="ECO:0000259" key="4">
    <source>
        <dbReference type="PROSITE" id="PS51782"/>
    </source>
</evidence>
<name>A0A9E9NUT8_9BURK</name>
<evidence type="ECO:0000256" key="3">
    <source>
        <dbReference type="SAM" id="SignalP"/>
    </source>
</evidence>
<evidence type="ECO:0000313" key="5">
    <source>
        <dbReference type="EMBL" id="WAV91937.1"/>
    </source>
</evidence>
<sequence length="559" mass="62745">MTYKTRFKFLVLALAGCFTLSAPASVFASDISLPKYSKDAQLAAFHSAADLDLIGDDAYDDDPLTEILSINEVDVWGRIRSGFAIADLDNPLVENHMNYFARRPDYFQRTTQRGSKYLFHIVQELEKRNMPTELALLPFIESAYNPHARSIAKAEGLWQFIPSTGRHYDLAQNAFKDERRDIISSTEAALTYLQRLHDMFGDWQLALASYNWGEGSVMRAIKKAERAGKPITFNSISAYMPAETRNYVPKLQAVKNLITNPRRYGIDLPPVENQPYFVTIGKTRDIDVKVAARLAEMSLDDFRALNPQFGPYVIAGGNEVKILLPKENAEKFRKNLSLWTRPLSSWTAYQVTSPREKVEDIAARLNISPDVIRQANNIPSRSVLKFGSAILVPKTAGYDRDIAPELVENAKLAWERDLPATRLVTVPVRKPARLASIAKRYRVSVAELKSWNKINGDTVKKGTILKVHVPYRSAAATTRARTKAIRAADVRTSRNTRASRVKVVMDAKNTASTKKGLVKSKNSRTARATLSKKTKSVKNQVSAQQTKTRKTVAKNRKKA</sequence>
<dbReference type="PROSITE" id="PS51782">
    <property type="entry name" value="LYSM"/>
    <property type="match status" value="1"/>
</dbReference>
<organism evidence="5">
    <name type="scientific">Oxalobacter aliiformigenes</name>
    <dbReference type="NCBI Taxonomy" id="2946593"/>
    <lineage>
        <taxon>Bacteria</taxon>
        <taxon>Pseudomonadati</taxon>
        <taxon>Pseudomonadota</taxon>
        <taxon>Betaproteobacteria</taxon>
        <taxon>Burkholderiales</taxon>
        <taxon>Oxalobacteraceae</taxon>
        <taxon>Oxalobacter</taxon>
    </lineage>
</organism>
<dbReference type="RefSeq" id="WP_269316270.1">
    <property type="nucleotide sequence ID" value="NZ_CP098251.1"/>
</dbReference>